<dbReference type="OrthoDB" id="9790239at2"/>
<accession>A0A5N1GII8</accession>
<dbReference type="Gene3D" id="1.10.150.320">
    <property type="entry name" value="Photosystem II 12 kDa extrinsic protein"/>
    <property type="match status" value="1"/>
</dbReference>
<dbReference type="SUPFAM" id="SSF47781">
    <property type="entry name" value="RuvA domain 2-like"/>
    <property type="match status" value="1"/>
</dbReference>
<organism evidence="4 5">
    <name type="scientific">Aerococcus sanguinicola</name>
    <dbReference type="NCBI Taxonomy" id="119206"/>
    <lineage>
        <taxon>Bacteria</taxon>
        <taxon>Bacillati</taxon>
        <taxon>Bacillota</taxon>
        <taxon>Bacilli</taxon>
        <taxon>Lactobacillales</taxon>
        <taxon>Aerococcaceae</taxon>
        <taxon>Aerococcus</taxon>
    </lineage>
</organism>
<dbReference type="Proteomes" id="UP000327148">
    <property type="component" value="Unassembled WGS sequence"/>
</dbReference>
<feature type="transmembrane region" description="Helical" evidence="2">
    <location>
        <begin position="20"/>
        <end position="40"/>
    </location>
</feature>
<evidence type="ECO:0000313" key="4">
    <source>
        <dbReference type="EMBL" id="KAA9300775.1"/>
    </source>
</evidence>
<dbReference type="GO" id="GO:0006281">
    <property type="term" value="P:DNA repair"/>
    <property type="evidence" value="ECO:0007669"/>
    <property type="project" value="InterPro"/>
</dbReference>
<dbReference type="Pfam" id="PF10531">
    <property type="entry name" value="SLBB"/>
    <property type="match status" value="1"/>
</dbReference>
<keyword evidence="4" id="KW-0238">DNA-binding</keyword>
<evidence type="ECO:0000256" key="2">
    <source>
        <dbReference type="SAM" id="Phobius"/>
    </source>
</evidence>
<sequence length="235" mass="25161">MWNRWKDVSLANMVRDYGRYLLGGLVGICLVGFFLGRFLAGNEVAEVVEEVPVAESVELEAAQAASIPAESSAASSQTPVEETLYVDVKGAVKEPKLYQVEAGMRVYDAVMLAGGFLPEAAQDQVNFAQRLEDQMLVYIPREGEEVPDHLMLAGQKPGGQATSGQGDPASGDKVNLNTADSAELQTLSGVGEKKAADIIAYREANGPFQTVDDLSQVSGIGEKTLDKLRPQLTVD</sequence>
<dbReference type="PANTHER" id="PTHR21180:SF32">
    <property type="entry name" value="ENDONUCLEASE_EXONUCLEASE_PHOSPHATASE FAMILY DOMAIN-CONTAINING PROTEIN 1"/>
    <property type="match status" value="1"/>
</dbReference>
<dbReference type="InterPro" id="IPR003583">
    <property type="entry name" value="Hlx-hairpin-Hlx_DNA-bd_motif"/>
</dbReference>
<dbReference type="InterPro" id="IPR010994">
    <property type="entry name" value="RuvA_2-like"/>
</dbReference>
<protein>
    <submittedName>
        <fullName evidence="4">ComEA family DNA-binding protein</fullName>
    </submittedName>
</protein>
<proteinExistence type="predicted"/>
<dbReference type="InterPro" id="IPR004509">
    <property type="entry name" value="Competence_ComEA_HhH"/>
</dbReference>
<evidence type="ECO:0000313" key="5">
    <source>
        <dbReference type="Proteomes" id="UP000327148"/>
    </source>
</evidence>
<dbReference type="EMBL" id="VYWO01000003">
    <property type="protein sequence ID" value="KAA9300775.1"/>
    <property type="molecule type" value="Genomic_DNA"/>
</dbReference>
<dbReference type="GO" id="GO:0015628">
    <property type="term" value="P:protein secretion by the type II secretion system"/>
    <property type="evidence" value="ECO:0007669"/>
    <property type="project" value="TreeGrafter"/>
</dbReference>
<dbReference type="STRING" id="119206.AWM72_01950"/>
<keyword evidence="2" id="KW-0812">Transmembrane</keyword>
<dbReference type="NCBIfam" id="TIGR00426">
    <property type="entry name" value="competence protein ComEA helix-hairpin-helix repeat region"/>
    <property type="match status" value="1"/>
</dbReference>
<dbReference type="AlphaFoldDB" id="A0A5N1GII8"/>
<comment type="caution">
    <text evidence="4">The sequence shown here is derived from an EMBL/GenBank/DDBJ whole genome shotgun (WGS) entry which is preliminary data.</text>
</comment>
<dbReference type="Gene3D" id="3.10.560.10">
    <property type="entry name" value="Outer membrane lipoprotein wza domain like"/>
    <property type="match status" value="1"/>
</dbReference>
<reference evidence="4 5" key="1">
    <citation type="submission" date="2019-09" db="EMBL/GenBank/DDBJ databases">
        <title>Draft genome sequence assemblies of isolates from the urinary tract.</title>
        <authorList>
            <person name="Mores C.R."/>
            <person name="Putonti C."/>
            <person name="Wolfe A.J."/>
        </authorList>
    </citation>
    <scope>NUCLEOTIDE SEQUENCE [LARGE SCALE GENOMIC DNA]</scope>
    <source>
        <strain evidence="4 5">UMB623</strain>
    </source>
</reference>
<dbReference type="GO" id="GO:0003677">
    <property type="term" value="F:DNA binding"/>
    <property type="evidence" value="ECO:0007669"/>
    <property type="project" value="UniProtKB-KW"/>
</dbReference>
<dbReference type="InterPro" id="IPR019554">
    <property type="entry name" value="Soluble_ligand-bd"/>
</dbReference>
<dbReference type="PANTHER" id="PTHR21180">
    <property type="entry name" value="ENDONUCLEASE/EXONUCLEASE/PHOSPHATASE FAMILY DOMAIN-CONTAINING PROTEIN 1"/>
    <property type="match status" value="1"/>
</dbReference>
<dbReference type="InterPro" id="IPR051675">
    <property type="entry name" value="Endo/Exo/Phosphatase_dom_1"/>
</dbReference>
<feature type="domain" description="Helix-hairpin-helix DNA-binding motif class 1" evidence="3">
    <location>
        <begin position="212"/>
        <end position="231"/>
    </location>
</feature>
<keyword evidence="2" id="KW-1133">Transmembrane helix</keyword>
<evidence type="ECO:0000256" key="1">
    <source>
        <dbReference type="SAM" id="MobiDB-lite"/>
    </source>
</evidence>
<dbReference type="GO" id="GO:0015627">
    <property type="term" value="C:type II protein secretion system complex"/>
    <property type="evidence" value="ECO:0007669"/>
    <property type="project" value="TreeGrafter"/>
</dbReference>
<dbReference type="Pfam" id="PF12836">
    <property type="entry name" value="HHH_3"/>
    <property type="match status" value="1"/>
</dbReference>
<dbReference type="RefSeq" id="WP_083290523.1">
    <property type="nucleotide sequence ID" value="NZ_VYWO01000003.1"/>
</dbReference>
<keyword evidence="2" id="KW-0472">Membrane</keyword>
<feature type="region of interest" description="Disordered" evidence="1">
    <location>
        <begin position="154"/>
        <end position="173"/>
    </location>
</feature>
<feature type="domain" description="Helix-hairpin-helix DNA-binding motif class 1" evidence="3">
    <location>
        <begin position="182"/>
        <end position="201"/>
    </location>
</feature>
<gene>
    <name evidence="4" type="ORF">F6I03_05570</name>
</gene>
<evidence type="ECO:0000259" key="3">
    <source>
        <dbReference type="SMART" id="SM00278"/>
    </source>
</evidence>
<name>A0A5N1GII8_9LACT</name>
<dbReference type="SMART" id="SM00278">
    <property type="entry name" value="HhH1"/>
    <property type="match status" value="2"/>
</dbReference>